<accession>A0A317QHP8</accession>
<organism evidence="3 4">
    <name type="scientific">Geodermatophilus normandii</name>
    <dbReference type="NCBI Taxonomy" id="1137989"/>
    <lineage>
        <taxon>Bacteria</taxon>
        <taxon>Bacillati</taxon>
        <taxon>Actinomycetota</taxon>
        <taxon>Actinomycetes</taxon>
        <taxon>Geodermatophilales</taxon>
        <taxon>Geodermatophilaceae</taxon>
        <taxon>Geodermatophilus</taxon>
    </lineage>
</organism>
<evidence type="ECO:0000256" key="2">
    <source>
        <dbReference type="SAM" id="SignalP"/>
    </source>
</evidence>
<keyword evidence="4" id="KW-1185">Reference proteome</keyword>
<feature type="chain" id="PRO_5039200820" description="Lipoprotein" evidence="2">
    <location>
        <begin position="26"/>
        <end position="179"/>
    </location>
</feature>
<comment type="caution">
    <text evidence="3">The sequence shown here is derived from an EMBL/GenBank/DDBJ whole genome shotgun (WGS) entry which is preliminary data.</text>
</comment>
<proteinExistence type="predicted"/>
<evidence type="ECO:0000313" key="3">
    <source>
        <dbReference type="EMBL" id="PWW22543.1"/>
    </source>
</evidence>
<feature type="compositionally biased region" description="Low complexity" evidence="1">
    <location>
        <begin position="40"/>
        <end position="70"/>
    </location>
</feature>
<dbReference type="Proteomes" id="UP000246661">
    <property type="component" value="Unassembled WGS sequence"/>
</dbReference>
<dbReference type="AlphaFoldDB" id="A0A317QHP8"/>
<name>A0A317QHP8_9ACTN</name>
<evidence type="ECO:0000256" key="1">
    <source>
        <dbReference type="SAM" id="MobiDB-lite"/>
    </source>
</evidence>
<dbReference type="EMBL" id="QGTX01000001">
    <property type="protein sequence ID" value="PWW22543.1"/>
    <property type="molecule type" value="Genomic_DNA"/>
</dbReference>
<dbReference type="PROSITE" id="PS51257">
    <property type="entry name" value="PROKAR_LIPOPROTEIN"/>
    <property type="match status" value="1"/>
</dbReference>
<feature type="signal peptide" evidence="2">
    <location>
        <begin position="1"/>
        <end position="25"/>
    </location>
</feature>
<dbReference type="OrthoDB" id="5149495at2"/>
<sequence>MRSFPSLSRSALVAAAATVMLTACTSGSSGDGSGSEESAESTSADTSSSAAPSTGSSSSSPSSSGSADPAVAAFCQQAEQFATTLGQAQSLTTPQEIGPVVQQASAAFNQTTPPAEIASDWQVLGGALQAWSDTAGSVDLASPEGQQQFSTSASQFLTTFQGESGANVESYITTNCQGG</sequence>
<keyword evidence="2" id="KW-0732">Signal</keyword>
<reference evidence="4" key="1">
    <citation type="submission" date="2018-05" db="EMBL/GenBank/DDBJ databases">
        <authorList>
            <person name="Klenk H.-P."/>
            <person name="Huntemann M."/>
            <person name="Clum A."/>
            <person name="Pillay M."/>
            <person name="Palaniappan K."/>
            <person name="Varghese N."/>
            <person name="Mikhailova N."/>
            <person name="Stamatis D."/>
            <person name="Reddy T."/>
            <person name="Daum C."/>
            <person name="Shapiro N."/>
            <person name="Ivanova N."/>
            <person name="Kyrpides N."/>
            <person name="Woyke T."/>
        </authorList>
    </citation>
    <scope>NUCLEOTIDE SEQUENCE [LARGE SCALE GENOMIC DNA]</scope>
    <source>
        <strain evidence="4">DSM 45417</strain>
    </source>
</reference>
<feature type="region of interest" description="Disordered" evidence="1">
    <location>
        <begin position="24"/>
        <end position="70"/>
    </location>
</feature>
<protein>
    <recommendedName>
        <fullName evidence="5">Lipoprotein</fullName>
    </recommendedName>
</protein>
<evidence type="ECO:0000313" key="4">
    <source>
        <dbReference type="Proteomes" id="UP000246661"/>
    </source>
</evidence>
<evidence type="ECO:0008006" key="5">
    <source>
        <dbReference type="Google" id="ProtNLM"/>
    </source>
</evidence>
<dbReference type="RefSeq" id="WP_146220409.1">
    <property type="nucleotide sequence ID" value="NZ_QGTX01000001.1"/>
</dbReference>
<gene>
    <name evidence="3" type="ORF">JD79_01697</name>
</gene>